<reference evidence="10 11" key="1">
    <citation type="submission" date="2020-07" db="EMBL/GenBank/DDBJ databases">
        <title>Halosimplex litoreum sp. nov. and Halosimplex rubrum sp. nov., isolated from different salt environments.</title>
        <authorList>
            <person name="Cui H."/>
        </authorList>
    </citation>
    <scope>NUCLEOTIDE SEQUENCE [LARGE SCALE GENOMIC DNA]</scope>
    <source>
        <strain evidence="10 11">R2</strain>
    </source>
</reference>
<dbReference type="GO" id="GO:0008324">
    <property type="term" value="F:monoatomic cation transmembrane transporter activity"/>
    <property type="evidence" value="ECO:0007669"/>
    <property type="project" value="InterPro"/>
</dbReference>
<evidence type="ECO:0000256" key="4">
    <source>
        <dbReference type="ARBA" id="ARBA00022737"/>
    </source>
</evidence>
<feature type="transmembrane region" description="Helical" evidence="8">
    <location>
        <begin position="657"/>
        <end position="677"/>
    </location>
</feature>
<evidence type="ECO:0000256" key="6">
    <source>
        <dbReference type="ARBA" id="ARBA00023136"/>
    </source>
</evidence>
<dbReference type="RefSeq" id="WP_179918352.1">
    <property type="nucleotide sequence ID" value="NZ_CP058909.1"/>
</dbReference>
<keyword evidence="11" id="KW-1185">Reference proteome</keyword>
<feature type="transmembrane region" description="Helical" evidence="8">
    <location>
        <begin position="180"/>
        <end position="201"/>
    </location>
</feature>
<evidence type="ECO:0000256" key="7">
    <source>
        <dbReference type="SAM" id="MobiDB-lite"/>
    </source>
</evidence>
<feature type="transmembrane region" description="Helical" evidence="8">
    <location>
        <begin position="143"/>
        <end position="168"/>
    </location>
</feature>
<evidence type="ECO:0000256" key="5">
    <source>
        <dbReference type="ARBA" id="ARBA00022989"/>
    </source>
</evidence>
<keyword evidence="3 8" id="KW-0812">Transmembrane</keyword>
<dbReference type="InterPro" id="IPR051679">
    <property type="entry name" value="DASS-Related_Transporters"/>
</dbReference>
<protein>
    <submittedName>
        <fullName evidence="10">Anion permease</fullName>
    </submittedName>
</protein>
<keyword evidence="6 8" id="KW-0472">Membrane</keyword>
<evidence type="ECO:0000259" key="9">
    <source>
        <dbReference type="PROSITE" id="PS51202"/>
    </source>
</evidence>
<dbReference type="Proteomes" id="UP000509346">
    <property type="component" value="Chromosome"/>
</dbReference>
<evidence type="ECO:0000256" key="2">
    <source>
        <dbReference type="ARBA" id="ARBA00022448"/>
    </source>
</evidence>
<feature type="region of interest" description="Disordered" evidence="7">
    <location>
        <begin position="255"/>
        <end position="297"/>
    </location>
</feature>
<feature type="transmembrane region" description="Helical" evidence="8">
    <location>
        <begin position="617"/>
        <end position="637"/>
    </location>
</feature>
<feature type="compositionally biased region" description="Low complexity" evidence="7">
    <location>
        <begin position="264"/>
        <end position="289"/>
    </location>
</feature>
<proteinExistence type="predicted"/>
<keyword evidence="4" id="KW-0677">Repeat</keyword>
<dbReference type="PANTHER" id="PTHR43652">
    <property type="entry name" value="BASIC AMINO ACID ANTIPORTER YFCC-RELATED"/>
    <property type="match status" value="1"/>
</dbReference>
<sequence length="679" mass="69488">MVLGLSTGALVVFALVAVALALFVSEWLPPDITAIGVLVALAVLEPYTGVTAGEAIQGFASRATVTILAMYVLSAGVEHTGVVDYLGAVLEEVTGGDETRLLGATVGVTGLSAGVVNNTPVVAVFIPMITGLSERAGISPSKLLMPLSFAAMLGGTLTLIGTSTTLLASDLSRDLLGRPISMFEITPVGVVVLAVGLAYLMTVGRWLVPERVPAGADFTDEFDLDRHLSVLVVREDSRLVGRTVADALDDGALDGIDETEATTEADATGDAASGSGAEPADATGATAVDADTEGDPADDVDVLQVERDGEAYVASASDQTVSAGDRLTVRGSLQAVNGFADRYGLAQRSREDVTEERLAAAPHGATLVEAVVHPESRVVGRTVGDLQLRERFDTTVLALRRGDDLRREDLDAAELQSGDALLLQTTATAVDYFEEADYLVVTERADPTDGDGTERADAPGDETAVDSGGETDSTVPDATGPGLGPRAPVAIGVLATVITLAATDLVPITIGALGGVFALVATGTITANQAYDAVNWSVVFLLAGLLPLGVAMQATGGADAIAGALVGVGDAVPPLVLLGVLYLLTAVVAAIITPVATVVLMIPIAVSTAQQLGLNGFPFLIAVTFAAANAFVTPIGYQTNLMVYGPGGYKFTDYARVGTPLQLLLTVVTTLAIAATWPP</sequence>
<dbReference type="Pfam" id="PF02080">
    <property type="entry name" value="TrkA_C"/>
    <property type="match status" value="1"/>
</dbReference>
<feature type="transmembrane region" description="Helical" evidence="8">
    <location>
        <begin position="533"/>
        <end position="555"/>
    </location>
</feature>
<dbReference type="SUPFAM" id="SSF116726">
    <property type="entry name" value="TrkA C-terminal domain-like"/>
    <property type="match status" value="2"/>
</dbReference>
<evidence type="ECO:0000256" key="8">
    <source>
        <dbReference type="SAM" id="Phobius"/>
    </source>
</evidence>
<dbReference type="GO" id="GO:0005886">
    <property type="term" value="C:plasma membrane"/>
    <property type="evidence" value="ECO:0007669"/>
    <property type="project" value="TreeGrafter"/>
</dbReference>
<dbReference type="InterPro" id="IPR036721">
    <property type="entry name" value="RCK_C_sf"/>
</dbReference>
<feature type="compositionally biased region" description="Basic and acidic residues" evidence="7">
    <location>
        <begin position="443"/>
        <end position="458"/>
    </location>
</feature>
<feature type="region of interest" description="Disordered" evidence="7">
    <location>
        <begin position="443"/>
        <end position="481"/>
    </location>
</feature>
<evidence type="ECO:0000256" key="1">
    <source>
        <dbReference type="ARBA" id="ARBA00004141"/>
    </source>
</evidence>
<dbReference type="InterPro" id="IPR004680">
    <property type="entry name" value="Cit_transptr-like_dom"/>
</dbReference>
<keyword evidence="2" id="KW-0813">Transport</keyword>
<dbReference type="InterPro" id="IPR006037">
    <property type="entry name" value="RCK_C"/>
</dbReference>
<dbReference type="PROSITE" id="PS51202">
    <property type="entry name" value="RCK_C"/>
    <property type="match status" value="1"/>
</dbReference>
<dbReference type="KEGG" id="hpel:HZS54_17420"/>
<gene>
    <name evidence="10" type="ORF">HZS54_17420</name>
</gene>
<dbReference type="GO" id="GO:0006813">
    <property type="term" value="P:potassium ion transport"/>
    <property type="evidence" value="ECO:0007669"/>
    <property type="project" value="InterPro"/>
</dbReference>
<keyword evidence="5 8" id="KW-1133">Transmembrane helix</keyword>
<dbReference type="AlphaFoldDB" id="A0A7D5P8F7"/>
<feature type="transmembrane region" description="Helical" evidence="8">
    <location>
        <begin position="575"/>
        <end position="605"/>
    </location>
</feature>
<dbReference type="Gene3D" id="3.30.70.1450">
    <property type="entry name" value="Regulator of K+ conductance, C-terminal domain"/>
    <property type="match status" value="1"/>
</dbReference>
<comment type="subcellular location">
    <subcellularLocation>
        <location evidence="1">Membrane</location>
        <topology evidence="1">Multi-pass membrane protein</topology>
    </subcellularLocation>
</comment>
<dbReference type="Pfam" id="PF03600">
    <property type="entry name" value="CitMHS"/>
    <property type="match status" value="1"/>
</dbReference>
<evidence type="ECO:0000313" key="10">
    <source>
        <dbReference type="EMBL" id="QLH83303.1"/>
    </source>
</evidence>
<name>A0A7D5P8F7_9EURY</name>
<dbReference type="EMBL" id="CP058909">
    <property type="protein sequence ID" value="QLH83303.1"/>
    <property type="molecule type" value="Genomic_DNA"/>
</dbReference>
<evidence type="ECO:0000313" key="11">
    <source>
        <dbReference type="Proteomes" id="UP000509346"/>
    </source>
</evidence>
<organism evidence="10 11">
    <name type="scientific">Halosimplex pelagicum</name>
    <dbReference type="NCBI Taxonomy" id="869886"/>
    <lineage>
        <taxon>Archaea</taxon>
        <taxon>Methanobacteriati</taxon>
        <taxon>Methanobacteriota</taxon>
        <taxon>Stenosarchaea group</taxon>
        <taxon>Halobacteria</taxon>
        <taxon>Halobacteriales</taxon>
        <taxon>Haloarculaceae</taxon>
        <taxon>Halosimplex</taxon>
    </lineage>
</organism>
<dbReference type="GeneID" id="56084407"/>
<accession>A0A7D5P8F7</accession>
<dbReference type="OrthoDB" id="21388at2157"/>
<evidence type="ECO:0000256" key="3">
    <source>
        <dbReference type="ARBA" id="ARBA00022692"/>
    </source>
</evidence>
<dbReference type="PANTHER" id="PTHR43652:SF2">
    <property type="entry name" value="BASIC AMINO ACID ANTIPORTER YFCC-RELATED"/>
    <property type="match status" value="1"/>
</dbReference>
<feature type="domain" description="RCK C-terminal" evidence="9">
    <location>
        <begin position="353"/>
        <end position="439"/>
    </location>
</feature>
<feature type="transmembrane region" description="Helical" evidence="8">
    <location>
        <begin position="489"/>
        <end position="521"/>
    </location>
</feature>